<evidence type="ECO:0000313" key="1">
    <source>
        <dbReference type="EMBL" id="JAD21540.1"/>
    </source>
</evidence>
<dbReference type="AlphaFoldDB" id="A0A0A8Y8H4"/>
<dbReference type="EMBL" id="GBRH01276355">
    <property type="protein sequence ID" value="JAD21540.1"/>
    <property type="molecule type" value="Transcribed_RNA"/>
</dbReference>
<reference evidence="1" key="2">
    <citation type="journal article" date="2015" name="Data Brief">
        <title>Shoot transcriptome of the giant reed, Arundo donax.</title>
        <authorList>
            <person name="Barrero R.A."/>
            <person name="Guerrero F.D."/>
            <person name="Moolhuijzen P."/>
            <person name="Goolsby J.A."/>
            <person name="Tidwell J."/>
            <person name="Bellgard S.E."/>
            <person name="Bellgard M.I."/>
        </authorList>
    </citation>
    <scope>NUCLEOTIDE SEQUENCE</scope>
    <source>
        <tissue evidence="1">Shoot tissue taken approximately 20 cm above the soil surface</tissue>
    </source>
</reference>
<proteinExistence type="predicted"/>
<accession>A0A0A8Y8H4</accession>
<reference evidence="1" key="1">
    <citation type="submission" date="2014-09" db="EMBL/GenBank/DDBJ databases">
        <authorList>
            <person name="Magalhaes I.L.F."/>
            <person name="Oliveira U."/>
            <person name="Santos F.R."/>
            <person name="Vidigal T.H.D.A."/>
            <person name="Brescovit A.D."/>
            <person name="Santos A.J."/>
        </authorList>
    </citation>
    <scope>NUCLEOTIDE SEQUENCE</scope>
    <source>
        <tissue evidence="1">Shoot tissue taken approximately 20 cm above the soil surface</tissue>
    </source>
</reference>
<name>A0A0A8Y8H4_ARUDO</name>
<organism evidence="1">
    <name type="scientific">Arundo donax</name>
    <name type="common">Giant reed</name>
    <name type="synonym">Donax arundinaceus</name>
    <dbReference type="NCBI Taxonomy" id="35708"/>
    <lineage>
        <taxon>Eukaryota</taxon>
        <taxon>Viridiplantae</taxon>
        <taxon>Streptophyta</taxon>
        <taxon>Embryophyta</taxon>
        <taxon>Tracheophyta</taxon>
        <taxon>Spermatophyta</taxon>
        <taxon>Magnoliopsida</taxon>
        <taxon>Liliopsida</taxon>
        <taxon>Poales</taxon>
        <taxon>Poaceae</taxon>
        <taxon>PACMAD clade</taxon>
        <taxon>Arundinoideae</taxon>
        <taxon>Arundineae</taxon>
        <taxon>Arundo</taxon>
    </lineage>
</organism>
<protein>
    <submittedName>
        <fullName evidence="1">Uncharacterized protein</fullName>
    </submittedName>
</protein>
<sequence length="67" mass="7109">MCHHLLMNRPLKPSGPGDLSHGISLITLSISSCEKGAAKSSRLPLRGIRSSKSKSISDLSDLPILSL</sequence>